<keyword evidence="1" id="KW-0808">Transferase</keyword>
<dbReference type="InterPro" id="IPR013011">
    <property type="entry name" value="PTS_EIIB_2"/>
</dbReference>
<keyword evidence="4" id="KW-0010">Activator</keyword>
<accession>A0A1Q9YHC7</accession>
<keyword evidence="2" id="KW-0677">Repeat</keyword>
<dbReference type="InterPro" id="IPR036095">
    <property type="entry name" value="PTS_EIIB-like_sf"/>
</dbReference>
<evidence type="ECO:0000313" key="9">
    <source>
        <dbReference type="EMBL" id="OLU43548.1"/>
    </source>
</evidence>
<dbReference type="EMBL" id="MPJZ01000099">
    <property type="protein sequence ID" value="OLU43548.1"/>
    <property type="molecule type" value="Genomic_DNA"/>
</dbReference>
<dbReference type="Pfam" id="PF08279">
    <property type="entry name" value="HTH_11"/>
    <property type="match status" value="1"/>
</dbReference>
<dbReference type="InterPro" id="IPR003501">
    <property type="entry name" value="PTS_EIIB_2/3"/>
</dbReference>
<dbReference type="InterPro" id="IPR036634">
    <property type="entry name" value="PRD_sf"/>
</dbReference>
<dbReference type="SUPFAM" id="SSF52794">
    <property type="entry name" value="PTS system IIB component-like"/>
    <property type="match status" value="1"/>
</dbReference>
<dbReference type="GO" id="GO:0009401">
    <property type="term" value="P:phosphoenolpyruvate-dependent sugar phosphotransferase system"/>
    <property type="evidence" value="ECO:0007669"/>
    <property type="project" value="InterPro"/>
</dbReference>
<dbReference type="InterPro" id="IPR002178">
    <property type="entry name" value="PTS_EIIA_type-2_dom"/>
</dbReference>
<dbReference type="InterPro" id="IPR036388">
    <property type="entry name" value="WH-like_DNA-bd_sf"/>
</dbReference>
<dbReference type="RefSeq" id="WP_075886308.1">
    <property type="nucleotide sequence ID" value="NZ_CAJTBG010000021.1"/>
</dbReference>
<feature type="domain" description="PTS EIIA type-2" evidence="6">
    <location>
        <begin position="516"/>
        <end position="659"/>
    </location>
</feature>
<keyword evidence="3" id="KW-0805">Transcription regulation</keyword>
<dbReference type="Gene3D" id="3.40.50.2300">
    <property type="match status" value="1"/>
</dbReference>
<sequence length="663" mass="75401">MKPKEKELLSLLYQNQNRFLTGRELAQALHISERTVRSYIRRMEPVITENGGEILAKQGNGYRLLLRRPVQFAVLAGTPGTETTRKTAQTPDSAQERRRYLMQRLLLNGETLQAEETAERLYVSTSTLKKELYQLRGMLDEYGLVFDSSPAGISIHGDETSKRALIMDYFFRSSTFNSIQEYMDHSGYFDDIPTEQLLRMVLDESRQFGIRLSDIMVQNVLLHLALSVKRMQAGLRPEHAVLPPAFEQSSEYQASSAIFRRLSGMTGGEYPAEEVSYLALHLSGKGSWATRQPAQGEHLEQEVKTVLSQLAEDDVMQLDEDPQLVSSLLEHLRPMVVRLMRGLPQKNPLTQDILRDQPDLMKVIRKYFGAMPSLRRYDIDDDEWAYLALHVMAALERQKEKRKLQVLVVCATGYGSSQLLKSRLMKHFSDSLHIVTETGYYEMSDDILQGIDLIISSVNIGPVIFGVPFIHVSVFLGEEDVQNIQRFIDQEKAGPEKKEPAAARPASKSQKEIFDCYFSEEDFRVYKGHPERDQVLSDLVETLACYEKDSFADHMREQIRLRSQMGSLVFSDTIAVPHPAVPLSKVARLALALIPEGMYWNESHPAIRFVFLMSPSYVENRNLPKVTGAIVSLMEEPVLQEQILQEQSFDVFGRILGSLIETA</sequence>
<feature type="domain" description="PTS EIIB type-2" evidence="7">
    <location>
        <begin position="404"/>
        <end position="496"/>
    </location>
</feature>
<dbReference type="InterPro" id="IPR007737">
    <property type="entry name" value="Mga_HTH"/>
</dbReference>
<dbReference type="Pfam" id="PF05043">
    <property type="entry name" value="Mga"/>
    <property type="match status" value="1"/>
</dbReference>
<dbReference type="Gene3D" id="3.40.930.10">
    <property type="entry name" value="Mannitol-specific EII, Chain A"/>
    <property type="match status" value="1"/>
</dbReference>
<dbReference type="PANTHER" id="PTHR30185">
    <property type="entry name" value="CRYPTIC BETA-GLUCOSIDE BGL OPERON ANTITERMINATOR"/>
    <property type="match status" value="1"/>
</dbReference>
<evidence type="ECO:0000256" key="3">
    <source>
        <dbReference type="ARBA" id="ARBA00023015"/>
    </source>
</evidence>
<evidence type="ECO:0000259" key="8">
    <source>
        <dbReference type="PROSITE" id="PS51372"/>
    </source>
</evidence>
<evidence type="ECO:0000256" key="1">
    <source>
        <dbReference type="ARBA" id="ARBA00022679"/>
    </source>
</evidence>
<dbReference type="InterPro" id="IPR013196">
    <property type="entry name" value="HTH_11"/>
</dbReference>
<dbReference type="InterPro" id="IPR016152">
    <property type="entry name" value="PTrfase/Anion_transptr"/>
</dbReference>
<keyword evidence="5" id="KW-0804">Transcription</keyword>
<dbReference type="Gene3D" id="1.10.1790.10">
    <property type="entry name" value="PRD domain"/>
    <property type="match status" value="2"/>
</dbReference>
<dbReference type="AlphaFoldDB" id="A0A1Q9YHC7"/>
<proteinExistence type="predicted"/>
<dbReference type="GO" id="GO:0008982">
    <property type="term" value="F:protein-N(PI)-phosphohistidine-sugar phosphotransferase activity"/>
    <property type="evidence" value="ECO:0007669"/>
    <property type="project" value="InterPro"/>
</dbReference>
<evidence type="ECO:0000256" key="5">
    <source>
        <dbReference type="ARBA" id="ARBA00023163"/>
    </source>
</evidence>
<name>A0A1Q9YHC7_9FIRM</name>
<comment type="caution">
    <text evidence="9">The sequence shown here is derived from an EMBL/GenBank/DDBJ whole genome shotgun (WGS) entry which is preliminary data.</text>
</comment>
<protein>
    <submittedName>
        <fullName evidence="9">Uncharacterized protein</fullName>
    </submittedName>
</protein>
<dbReference type="Pfam" id="PF02302">
    <property type="entry name" value="PTS_IIB"/>
    <property type="match status" value="1"/>
</dbReference>
<evidence type="ECO:0000259" key="6">
    <source>
        <dbReference type="PROSITE" id="PS51094"/>
    </source>
</evidence>
<dbReference type="PROSITE" id="PS51372">
    <property type="entry name" value="PRD_2"/>
    <property type="match status" value="2"/>
</dbReference>
<organism evidence="9 10">
    <name type="scientific">Faecalibaculum rodentium</name>
    <dbReference type="NCBI Taxonomy" id="1702221"/>
    <lineage>
        <taxon>Bacteria</taxon>
        <taxon>Bacillati</taxon>
        <taxon>Bacillota</taxon>
        <taxon>Erysipelotrichia</taxon>
        <taxon>Erysipelotrichales</taxon>
        <taxon>Erysipelotrichaceae</taxon>
        <taxon>Faecalibaculum</taxon>
    </lineage>
</organism>
<dbReference type="SUPFAM" id="SSF55804">
    <property type="entry name" value="Phoshotransferase/anion transport protein"/>
    <property type="match status" value="1"/>
</dbReference>
<dbReference type="Proteomes" id="UP000186758">
    <property type="component" value="Unassembled WGS sequence"/>
</dbReference>
<evidence type="ECO:0000259" key="7">
    <source>
        <dbReference type="PROSITE" id="PS51099"/>
    </source>
</evidence>
<dbReference type="Pfam" id="PF00874">
    <property type="entry name" value="PRD"/>
    <property type="match status" value="2"/>
</dbReference>
<dbReference type="SUPFAM" id="SSF63520">
    <property type="entry name" value="PTS-regulatory domain, PRD"/>
    <property type="match status" value="2"/>
</dbReference>
<feature type="domain" description="PRD" evidence="8">
    <location>
        <begin position="188"/>
        <end position="292"/>
    </location>
</feature>
<evidence type="ECO:0000256" key="2">
    <source>
        <dbReference type="ARBA" id="ARBA00022737"/>
    </source>
</evidence>
<dbReference type="GO" id="GO:0006355">
    <property type="term" value="P:regulation of DNA-templated transcription"/>
    <property type="evidence" value="ECO:0007669"/>
    <property type="project" value="InterPro"/>
</dbReference>
<dbReference type="PANTHER" id="PTHR30185:SF18">
    <property type="entry name" value="TRANSCRIPTIONAL REGULATOR MTLR"/>
    <property type="match status" value="1"/>
</dbReference>
<dbReference type="PROSITE" id="PS51094">
    <property type="entry name" value="PTS_EIIA_TYPE_2"/>
    <property type="match status" value="1"/>
</dbReference>
<dbReference type="CDD" id="cd05568">
    <property type="entry name" value="PTS_IIB_bgl_like"/>
    <property type="match status" value="1"/>
</dbReference>
<dbReference type="Gene3D" id="1.10.10.10">
    <property type="entry name" value="Winged helix-like DNA-binding domain superfamily/Winged helix DNA-binding domain"/>
    <property type="match status" value="1"/>
</dbReference>
<gene>
    <name evidence="9" type="ORF">BO223_11695</name>
</gene>
<dbReference type="PROSITE" id="PS51099">
    <property type="entry name" value="PTS_EIIB_TYPE_2"/>
    <property type="match status" value="1"/>
</dbReference>
<feature type="domain" description="PRD" evidence="8">
    <location>
        <begin position="294"/>
        <end position="401"/>
    </location>
</feature>
<reference evidence="9 10" key="1">
    <citation type="submission" date="2016-11" db="EMBL/GenBank/DDBJ databases">
        <title>Description of two novel members of the family Erysipelotrichaceae: Ileibacterium lipovorans gen. nov., sp. nov. and Dubosiella newyorkensis, gen. nov., sp. nov.</title>
        <authorList>
            <person name="Cox L.M."/>
            <person name="Sohn J."/>
            <person name="Tyrrell K.L."/>
            <person name="Citron D.M."/>
            <person name="Lawson P.A."/>
            <person name="Patel N.B."/>
            <person name="Iizumi T."/>
            <person name="Perez-Perez G.I."/>
            <person name="Goldstein E.J."/>
            <person name="Blaser M.J."/>
        </authorList>
    </citation>
    <scope>NUCLEOTIDE SEQUENCE [LARGE SCALE GENOMIC DNA]</scope>
    <source>
        <strain evidence="9 10">NYU-BL-K8</strain>
    </source>
</reference>
<dbReference type="InterPro" id="IPR011608">
    <property type="entry name" value="PRD"/>
</dbReference>
<evidence type="ECO:0000256" key="4">
    <source>
        <dbReference type="ARBA" id="ARBA00023159"/>
    </source>
</evidence>
<dbReference type="InterPro" id="IPR050661">
    <property type="entry name" value="BglG_antiterminators"/>
</dbReference>
<evidence type="ECO:0000313" key="10">
    <source>
        <dbReference type="Proteomes" id="UP000186758"/>
    </source>
</evidence>